<gene>
    <name evidence="7" type="ORF">ABEB36_011593</name>
</gene>
<evidence type="ECO:0000259" key="5">
    <source>
        <dbReference type="Pfam" id="PF25150"/>
    </source>
</evidence>
<evidence type="ECO:0000256" key="3">
    <source>
        <dbReference type="ARBA" id="ARBA00035698"/>
    </source>
</evidence>
<evidence type="ECO:0000313" key="7">
    <source>
        <dbReference type="EMBL" id="KAL1490921.1"/>
    </source>
</evidence>
<organism evidence="7 8">
    <name type="scientific">Hypothenemus hampei</name>
    <name type="common">Coffee berry borer</name>
    <dbReference type="NCBI Taxonomy" id="57062"/>
    <lineage>
        <taxon>Eukaryota</taxon>
        <taxon>Metazoa</taxon>
        <taxon>Ecdysozoa</taxon>
        <taxon>Arthropoda</taxon>
        <taxon>Hexapoda</taxon>
        <taxon>Insecta</taxon>
        <taxon>Pterygota</taxon>
        <taxon>Neoptera</taxon>
        <taxon>Endopterygota</taxon>
        <taxon>Coleoptera</taxon>
        <taxon>Polyphaga</taxon>
        <taxon>Cucujiformia</taxon>
        <taxon>Curculionidae</taxon>
        <taxon>Scolytinae</taxon>
        <taxon>Hypothenemus</taxon>
    </lineage>
</organism>
<dbReference type="SUPFAM" id="SSF48371">
    <property type="entry name" value="ARM repeat"/>
    <property type="match status" value="1"/>
</dbReference>
<evidence type="ECO:0000256" key="2">
    <source>
        <dbReference type="ARBA" id="ARBA00022694"/>
    </source>
</evidence>
<dbReference type="InterPro" id="IPR016024">
    <property type="entry name" value="ARM-type_fold"/>
</dbReference>
<comment type="similarity">
    <text evidence="1">Belongs to the THADA family.</text>
</comment>
<feature type="domain" description="DUF2428" evidence="4">
    <location>
        <begin position="875"/>
        <end position="1111"/>
    </location>
</feature>
<keyword evidence="8" id="KW-1185">Reference proteome</keyword>
<evidence type="ECO:0000256" key="1">
    <source>
        <dbReference type="ARBA" id="ARBA00010409"/>
    </source>
</evidence>
<dbReference type="GO" id="GO:0008033">
    <property type="term" value="P:tRNA processing"/>
    <property type="evidence" value="ECO:0007669"/>
    <property type="project" value="UniProtKB-KW"/>
</dbReference>
<protein>
    <recommendedName>
        <fullName evidence="3">tRNA (32-2'-O)-methyltransferase regulator THADA</fullName>
    </recommendedName>
</protein>
<dbReference type="Proteomes" id="UP001566132">
    <property type="component" value="Unassembled WGS sequence"/>
</dbReference>
<dbReference type="InterPro" id="IPR056842">
    <property type="entry name" value="THADA-like_TPR_C"/>
</dbReference>
<comment type="caution">
    <text evidence="7">The sequence shown here is derived from an EMBL/GenBank/DDBJ whole genome shotgun (WGS) entry which is preliminary data.</text>
</comment>
<reference evidence="7 8" key="1">
    <citation type="submission" date="2024-05" db="EMBL/GenBank/DDBJ databases">
        <title>Genetic variation in Jamaican populations of the coffee berry borer (Hypothenemus hampei).</title>
        <authorList>
            <person name="Errbii M."/>
            <person name="Myrie A."/>
        </authorList>
    </citation>
    <scope>NUCLEOTIDE SEQUENCE [LARGE SCALE GENOMIC DNA]</scope>
    <source>
        <strain evidence="7">JA-Hopewell-2020-01-JO</strain>
        <tissue evidence="7">Whole body</tissue>
    </source>
</reference>
<dbReference type="InterPro" id="IPR019442">
    <property type="entry name" value="THADA/TRM732_DUF2428"/>
</dbReference>
<dbReference type="Pfam" id="PF25151">
    <property type="entry name" value="TPR_Trm732_C"/>
    <property type="match status" value="1"/>
</dbReference>
<dbReference type="Pfam" id="PF10350">
    <property type="entry name" value="DUF2428"/>
    <property type="match status" value="1"/>
</dbReference>
<sequence>MSEEGASNDQAGMLPLRFEKGGDFLPANNTLQKFMRKIRELKLDSDIQKVIKDLAIFYTNSKDSTKEADYAIIELFTIFNGKKPLKKYLLNLVIKLYIANSIIKRVVEGLLNDIEKDNVCDLGKCSKFFHYVSVLQTSPKYEFEETLRILFPLYMKLFDNYAIYASQIKQDVVPDIEELSVVMNLVLKQILPVFAKEATFLNEIKEQYLQPLLMYSYILLFNDRIGFDLRMKVGLIFVQSFDIFEGETTSISQLISKNSRQFSLSVNHSEDGNTTSNDYLLIIYSSIISVLSEERLISETVDGTPLLYVLLNGILEIARSNPDHSSILVETSRSLHQVTRHLKNVPVDLIKALFLDGLLYVSSHVDHYIDTIRTQSKLIFEELVALAAHHHKNGFTELTDILIEKIVKLGRDNVLKLYAYESIAKNYGCDFLLEKFELLPLILVQNVYNFSVKDQLVKTYQNLVEQSFNATSEESVGEWATTWIQPAINILKIGKENECFCRKVISTAFKKHPAILRMVFPNDYVGTVEESKVLLYCLREARKVGLELDVEQDSTLYWRGLIDKKKMNFFMIHQNEEIRLLVLATVVESLRSTELFLDWEFMFLISYIRYNIASQTPSVRKQMVAYYKKILTRYDAGIKVIHRNIAHLTQCLEMNSTSREHKRYLLLYLNLRKSYRRFIGNITRILVGFLSYDSNYPRRAISLELLLSIYTLLTPEEWKSCWSEDDVKNSHNVLFDTYESNKKMIVKLLKTLPPQYLGFMNLSITMKYMHRSLNLALDVNPNKTLSAAYLFDICSYSPYFREIVDREYGEEAKNVNDATLGMIVILIKKLLSLSADIQVETIGSSKTAVYGLILCIRHLLENRDVQQYNDLYASVLKHLVTICLSISATIMPVVCNPSPEGYLPENVDDICESDESPRAQKVLVYAWRTMKETTLLVAEIVKQSITLENQETILSEDTLLKIGQFFIDIFVQSKHRGVFEQAYVGFSTICECFWKSARPNVVKLPKEWLELALELCTGKKSSEDLCATRRSAGLPFMIISILTSQTDPSYFHKTVLVLFDTAETCTNHETIMHCLNVLRAVFRHSKLGELVGSYVSRGVILAINGLRSDSWGVRNSSTLLFASLITRMFGVQRSADLDQISIKNKLTVNVFFMRYRELYDFILKNLAKECVNEASLILYPILMILSRLYPSAFENEPHKGVEYLPYIDVCLSNPAYRIREAAAKASVALIHEKDIINHFNKCFTKLSNERIADNECHGILLQMYHISSEIANWEIPLSEFLNLSSHIWHNYKRQFSHMTISRYTELVGLFICTVADFEDLFWLNEILLQLSKHVKASVFPYTWQGNFAQTRTVLAYYIILNKLAETDVTYATVTNEVMSVLYGPNTIMKNFHLQFLISLNTMQEFFQNVDNFLPTMTRLLSLTDRSDTPPEEASFEKPVLIKTGDVEILGEIHSLTNSFSRSSVDKLLRHLHPYLKTFLLGELRMAHYIRDEDRVLLFVLLNYYPCVLKVLTLSKQETLNTLLSYCDCDNEELISAVISCLSTYLAQTDYSLLRYDELIKVLSRSASPAVAMHRRLSVCKFLCNNYVLYCDEEQPILNDQELCRVLNMIMVLLEDEDVEVRNAMSNFENSMKVRVKMKDPLNVTIPEHRWSVIPDKAKEDLIYLMTVLLPQEKAVSLIFSWACRYFNDPGVEGQEIFERSGPNQYAENTPLIDICSRVLIRLLWPLPEGLYYEDKSVFIEEQTQVVTTVLLNALTKYDTPMMIARTKMTVICGLKSLYKFVENTEISENFRPNFRAYLNDTLFVYLTKHLEYGDMFSVKKIIKKFYDPVFIPKNLCCGNYH</sequence>
<dbReference type="PANTHER" id="PTHR14387">
    <property type="entry name" value="THADA/DEATH RECEPTOR INTERACTING PROTEIN"/>
    <property type="match status" value="1"/>
</dbReference>
<name>A0ABD1E987_HYPHA</name>
<dbReference type="InterPro" id="IPR056843">
    <property type="entry name" value="THADA-like_TPR"/>
</dbReference>
<accession>A0ABD1E987</accession>
<proteinExistence type="inferred from homology"/>
<dbReference type="Pfam" id="PF25150">
    <property type="entry name" value="TPR_Trm732"/>
    <property type="match status" value="1"/>
</dbReference>
<keyword evidence="2" id="KW-0819">tRNA processing</keyword>
<evidence type="ECO:0000313" key="8">
    <source>
        <dbReference type="Proteomes" id="UP001566132"/>
    </source>
</evidence>
<dbReference type="PANTHER" id="PTHR14387:SF7">
    <property type="entry name" value="THYROID ADENOMA-ASSOCIATED PROTEIN"/>
    <property type="match status" value="1"/>
</dbReference>
<dbReference type="EMBL" id="JBDJPC010000009">
    <property type="protein sequence ID" value="KAL1490921.1"/>
    <property type="molecule type" value="Genomic_DNA"/>
</dbReference>
<dbReference type="InterPro" id="IPR051954">
    <property type="entry name" value="tRNA_methyltransferase_THADA"/>
</dbReference>
<evidence type="ECO:0000259" key="6">
    <source>
        <dbReference type="Pfam" id="PF25151"/>
    </source>
</evidence>
<feature type="domain" description="tRNA (32-2'-O)-methyltransferase regulator THADA-like TPR repeats region" evidence="5">
    <location>
        <begin position="503"/>
        <end position="748"/>
    </location>
</feature>
<evidence type="ECO:0000259" key="4">
    <source>
        <dbReference type="Pfam" id="PF10350"/>
    </source>
</evidence>
<feature type="domain" description="tRNA (32-2'-O)-methyltransferase regulator THADA-like C-terminal TPR repeats region" evidence="6">
    <location>
        <begin position="1114"/>
        <end position="1265"/>
    </location>
</feature>